<evidence type="ECO:0000313" key="3">
    <source>
        <dbReference type="EMBL" id="KKW35397.1"/>
    </source>
</evidence>
<evidence type="ECO:0000256" key="1">
    <source>
        <dbReference type="ARBA" id="ARBA00022723"/>
    </source>
</evidence>
<dbReference type="PANTHER" id="PTHR11749">
    <property type="entry name" value="RIBULOSE-5-PHOSPHATE-3-EPIMERASE"/>
    <property type="match status" value="1"/>
</dbReference>
<dbReference type="InterPro" id="IPR013785">
    <property type="entry name" value="Aldolase_TIM"/>
</dbReference>
<name>A0A0G2A3F4_9BACT</name>
<comment type="caution">
    <text evidence="3">The sequence shown here is derived from an EMBL/GenBank/DDBJ whole genome shotgun (WGS) entry which is preliminary data.</text>
</comment>
<dbReference type="GO" id="GO:0005975">
    <property type="term" value="P:carbohydrate metabolic process"/>
    <property type="evidence" value="ECO:0007669"/>
    <property type="project" value="InterPro"/>
</dbReference>
<dbReference type="InterPro" id="IPR000056">
    <property type="entry name" value="Ribul_P_3_epim-like"/>
</dbReference>
<protein>
    <submittedName>
        <fullName evidence="3">Ribulose-phosphate 3-epimerase</fullName>
    </submittedName>
</protein>
<organism evidence="3 4">
    <name type="scientific">Candidatus Giovannonibacteria bacterium GW2011_GWA2_53_7</name>
    <dbReference type="NCBI Taxonomy" id="1618650"/>
    <lineage>
        <taxon>Bacteria</taxon>
        <taxon>Candidatus Giovannoniibacteriota</taxon>
    </lineage>
</organism>
<dbReference type="GO" id="GO:0046872">
    <property type="term" value="F:metal ion binding"/>
    <property type="evidence" value="ECO:0007669"/>
    <property type="project" value="UniProtKB-KW"/>
</dbReference>
<reference evidence="3 4" key="1">
    <citation type="journal article" date="2015" name="Nature">
        <title>rRNA introns, odd ribosomes, and small enigmatic genomes across a large radiation of phyla.</title>
        <authorList>
            <person name="Brown C.T."/>
            <person name="Hug L.A."/>
            <person name="Thomas B.C."/>
            <person name="Sharon I."/>
            <person name="Castelle C.J."/>
            <person name="Singh A."/>
            <person name="Wilkins M.J."/>
            <person name="Williams K.H."/>
            <person name="Banfield J.F."/>
        </authorList>
    </citation>
    <scope>NUCLEOTIDE SEQUENCE [LARGE SCALE GENOMIC DNA]</scope>
</reference>
<evidence type="ECO:0000313" key="4">
    <source>
        <dbReference type="Proteomes" id="UP000034290"/>
    </source>
</evidence>
<dbReference type="EMBL" id="LCRM01000042">
    <property type="protein sequence ID" value="KKW35397.1"/>
    <property type="molecule type" value="Genomic_DNA"/>
</dbReference>
<dbReference type="Gene3D" id="3.20.20.70">
    <property type="entry name" value="Aldolase class I"/>
    <property type="match status" value="1"/>
</dbReference>
<dbReference type="AlphaFoldDB" id="A0A0G2A3F4"/>
<dbReference type="Pfam" id="PF00834">
    <property type="entry name" value="Ribul_P_3_epim"/>
    <property type="match status" value="1"/>
</dbReference>
<evidence type="ECO:0000256" key="2">
    <source>
        <dbReference type="ARBA" id="ARBA00023235"/>
    </source>
</evidence>
<sequence>MIEIIPAIMPDSYEDLIAKVSRVQGNTNVAQIDIMDGAFVVSRSWPYSEGGTRAEPHFAAMITQDEGLPFWDSLDYEIDLMIARPEDHIGEWLPLGASRLIFHIEAIRDIEKFFASDLFVEGAREIGGETVIEIGLAINPDTPISTIEPYVDRVDFVQVMGIAKIGYQGQPFDERVLTQINQLRVAHPSLIISVDGGVNEETVKLLADVGADRLVAGSAIFGKDDIGEAIADLQSLVPAD</sequence>
<dbReference type="Proteomes" id="UP000034290">
    <property type="component" value="Unassembled WGS sequence"/>
</dbReference>
<dbReference type="PATRIC" id="fig|1618650.3.peg.421"/>
<proteinExistence type="predicted"/>
<dbReference type="SUPFAM" id="SSF51366">
    <property type="entry name" value="Ribulose-phoshate binding barrel"/>
    <property type="match status" value="1"/>
</dbReference>
<keyword evidence="1" id="KW-0479">Metal-binding</keyword>
<gene>
    <name evidence="3" type="ORF">UY81_C0042G0004</name>
</gene>
<keyword evidence="2" id="KW-0413">Isomerase</keyword>
<dbReference type="GO" id="GO:0016857">
    <property type="term" value="F:racemase and epimerase activity, acting on carbohydrates and derivatives"/>
    <property type="evidence" value="ECO:0007669"/>
    <property type="project" value="InterPro"/>
</dbReference>
<dbReference type="InterPro" id="IPR011060">
    <property type="entry name" value="RibuloseP-bd_barrel"/>
</dbReference>
<accession>A0A0G2A3F4</accession>